<evidence type="ECO:0000259" key="1">
    <source>
        <dbReference type="Pfam" id="PF00109"/>
    </source>
</evidence>
<gene>
    <name evidence="2" type="ORF">K0U00_35275</name>
</gene>
<evidence type="ECO:0000313" key="2">
    <source>
        <dbReference type="EMBL" id="MBW7459329.1"/>
    </source>
</evidence>
<feature type="non-terminal residue" evidence="2">
    <location>
        <position position="155"/>
    </location>
</feature>
<dbReference type="Proteomes" id="UP001519887">
    <property type="component" value="Unassembled WGS sequence"/>
</dbReference>
<comment type="caution">
    <text evidence="2">The sequence shown here is derived from an EMBL/GenBank/DDBJ whole genome shotgun (WGS) entry which is preliminary data.</text>
</comment>
<proteinExistence type="predicted"/>
<dbReference type="Pfam" id="PF00109">
    <property type="entry name" value="ketoacyl-synt"/>
    <property type="match status" value="1"/>
</dbReference>
<dbReference type="Gene3D" id="3.40.47.10">
    <property type="match status" value="1"/>
</dbReference>
<sequence>MEKIVVTGYGIKAPGALDVQQFKGILESGICTHEVVKGIGPHGTDLVCGIVQGDFKQINGFNYKNYPRTARLAVAAAEDAMLMSGIHKNKEGLRVSVIMGTSVGGLSEIEQYAVLSNNSQYERFPLSSAGAGNPHSLSSAVASHIGANGLVFTLS</sequence>
<reference evidence="2 3" key="1">
    <citation type="submission" date="2021-07" db="EMBL/GenBank/DDBJ databases">
        <title>Paenibacillus radiodurans sp. nov., isolated from the southeastern edge of Tengger Desert.</title>
        <authorList>
            <person name="Zhang G."/>
        </authorList>
    </citation>
    <scope>NUCLEOTIDE SEQUENCE [LARGE SCALE GENOMIC DNA]</scope>
    <source>
        <strain evidence="2 3">CCM 7311</strain>
    </source>
</reference>
<dbReference type="InterPro" id="IPR016039">
    <property type="entry name" value="Thiolase-like"/>
</dbReference>
<protein>
    <recommendedName>
        <fullName evidence="1">Beta-ketoacyl synthase-like N-terminal domain-containing protein</fullName>
    </recommendedName>
</protein>
<name>A0ABS7CEN6_9BACL</name>
<dbReference type="EMBL" id="JAHZIK010001588">
    <property type="protein sequence ID" value="MBW7459329.1"/>
    <property type="molecule type" value="Genomic_DNA"/>
</dbReference>
<dbReference type="InterPro" id="IPR014030">
    <property type="entry name" value="Ketoacyl_synth_N"/>
</dbReference>
<organism evidence="2 3">
    <name type="scientific">Paenibacillus sepulcri</name>
    <dbReference type="NCBI Taxonomy" id="359917"/>
    <lineage>
        <taxon>Bacteria</taxon>
        <taxon>Bacillati</taxon>
        <taxon>Bacillota</taxon>
        <taxon>Bacilli</taxon>
        <taxon>Bacillales</taxon>
        <taxon>Paenibacillaceae</taxon>
        <taxon>Paenibacillus</taxon>
    </lineage>
</organism>
<feature type="domain" description="Beta-ketoacyl synthase-like N-terminal" evidence="1">
    <location>
        <begin position="65"/>
        <end position="154"/>
    </location>
</feature>
<keyword evidence="3" id="KW-1185">Reference proteome</keyword>
<evidence type="ECO:0000313" key="3">
    <source>
        <dbReference type="Proteomes" id="UP001519887"/>
    </source>
</evidence>
<accession>A0ABS7CEN6</accession>
<dbReference type="SUPFAM" id="SSF53901">
    <property type="entry name" value="Thiolase-like"/>
    <property type="match status" value="1"/>
</dbReference>